<evidence type="ECO:0000256" key="1">
    <source>
        <dbReference type="SAM" id="MobiDB-lite"/>
    </source>
</evidence>
<gene>
    <name evidence="4" type="ORF">AArcSl_1619</name>
</gene>
<sequence length="391" mass="41378">MVPAAGTPSPVHPADALQPSVDGDHTQSLEALGGAENPPETTFRVVLHGDGNATWNVTAEYHLETDADRDAFDDFATDFEGGTADAPFDVETFEQIVAVADDSTDREMAMTAVRRAAEREGNVGTLRVEFTWTAFLASDDGKLVLDDALTTADGDPLLGSLESNQQLVVVTPDGYQVDTTPGVNPDLREGNAWIEGPQLFTAEDRLIITYSPVDTDPTPGTPTEAAGDSWEIIGGAFLIGVAILIAALLYRRKTEGEGVQSDAVVPTAGEDSSGDVPSQPVEGVGGPGEEEAADDEVDLSLLSDEERVERLLEQRGGRMRQAEIVEETGWSDAKVSQLLSRMADEGWIEKLRLGRENLISLPDDVDADGNGGTGGDTGGGGNTDQDTHADE</sequence>
<evidence type="ECO:0000259" key="2">
    <source>
        <dbReference type="Pfam" id="PF24034"/>
    </source>
</evidence>
<feature type="domain" description="DUF7343" evidence="2">
    <location>
        <begin position="301"/>
        <end position="362"/>
    </location>
</feature>
<dbReference type="AlphaFoldDB" id="A0A343TJH6"/>
<dbReference type="Pfam" id="PF24034">
    <property type="entry name" value="DUF7343"/>
    <property type="match status" value="1"/>
</dbReference>
<dbReference type="CDD" id="cd00090">
    <property type="entry name" value="HTH_ARSR"/>
    <property type="match status" value="1"/>
</dbReference>
<dbReference type="InterPro" id="IPR036388">
    <property type="entry name" value="WH-like_DNA-bd_sf"/>
</dbReference>
<evidence type="ECO:0000313" key="5">
    <source>
        <dbReference type="Proteomes" id="UP000263012"/>
    </source>
</evidence>
<organism evidence="4 5">
    <name type="scientific">Halalkaliarchaeum desulfuricum</name>
    <dbReference type="NCBI Taxonomy" id="2055893"/>
    <lineage>
        <taxon>Archaea</taxon>
        <taxon>Methanobacteriati</taxon>
        <taxon>Methanobacteriota</taxon>
        <taxon>Stenosarchaea group</taxon>
        <taxon>Halobacteria</taxon>
        <taxon>Halobacteriales</taxon>
        <taxon>Haloferacaceae</taxon>
        <taxon>Halalkaliarchaeum</taxon>
    </lineage>
</organism>
<dbReference type="InterPro" id="IPR055769">
    <property type="entry name" value="DUF7345"/>
</dbReference>
<feature type="region of interest" description="Disordered" evidence="1">
    <location>
        <begin position="360"/>
        <end position="391"/>
    </location>
</feature>
<feature type="region of interest" description="Disordered" evidence="1">
    <location>
        <begin position="260"/>
        <end position="296"/>
    </location>
</feature>
<evidence type="ECO:0000313" key="4">
    <source>
        <dbReference type="EMBL" id="AUX09248.1"/>
    </source>
</evidence>
<dbReference type="SUPFAM" id="SSF46785">
    <property type="entry name" value="Winged helix' DNA-binding domain"/>
    <property type="match status" value="1"/>
</dbReference>
<dbReference type="EMBL" id="CP025066">
    <property type="protein sequence ID" value="AUX09248.1"/>
    <property type="molecule type" value="Genomic_DNA"/>
</dbReference>
<dbReference type="KEGG" id="hdf:AArcSl_1619"/>
<feature type="compositionally biased region" description="Gly residues" evidence="1">
    <location>
        <begin position="369"/>
        <end position="382"/>
    </location>
</feature>
<proteinExistence type="predicted"/>
<feature type="domain" description="DUF7345" evidence="3">
    <location>
        <begin position="44"/>
        <end position="175"/>
    </location>
</feature>
<dbReference type="Proteomes" id="UP000263012">
    <property type="component" value="Chromosome"/>
</dbReference>
<accession>A0A343TJH6</accession>
<reference evidence="5" key="1">
    <citation type="submission" date="2017-11" db="EMBL/GenBank/DDBJ databases">
        <title>Phenotypic and genomic properties of facultatively anaerobic sulfur-reducing natronoarchaea from hypersaline soda lakes.</title>
        <authorList>
            <person name="Sorokin D.Y."/>
            <person name="Kublanov I.V."/>
            <person name="Roman P."/>
            <person name="Sinninghe Damste J.S."/>
            <person name="Golyshin P.N."/>
            <person name="Rojo D."/>
            <person name="Ciordia S."/>
            <person name="Mena M.D.C."/>
            <person name="Ferrer M."/>
            <person name="Messina E."/>
            <person name="Smedile F."/>
            <person name="La Spada G."/>
            <person name="La Cono V."/>
            <person name="Yakimov M.M."/>
        </authorList>
    </citation>
    <scope>NUCLEOTIDE SEQUENCE [LARGE SCALE GENOMIC DNA]</scope>
    <source>
        <strain evidence="5">AArc-Sl</strain>
    </source>
</reference>
<protein>
    <submittedName>
        <fullName evidence="4">Uncharacterized protein</fullName>
    </submittedName>
</protein>
<dbReference type="Gene3D" id="1.10.10.10">
    <property type="entry name" value="Winged helix-like DNA-binding domain superfamily/Winged helix DNA-binding domain"/>
    <property type="match status" value="1"/>
</dbReference>
<evidence type="ECO:0000259" key="3">
    <source>
        <dbReference type="Pfam" id="PF24036"/>
    </source>
</evidence>
<name>A0A343TJH6_9EURY</name>
<dbReference type="InterPro" id="IPR011991">
    <property type="entry name" value="ArsR-like_HTH"/>
</dbReference>
<dbReference type="InterPro" id="IPR036390">
    <property type="entry name" value="WH_DNA-bd_sf"/>
</dbReference>
<dbReference type="InterPro" id="IPR055767">
    <property type="entry name" value="DUF7343"/>
</dbReference>
<dbReference type="Pfam" id="PF24036">
    <property type="entry name" value="DUF7345"/>
    <property type="match status" value="1"/>
</dbReference>
<feature type="region of interest" description="Disordered" evidence="1">
    <location>
        <begin position="1"/>
        <end position="39"/>
    </location>
</feature>
<keyword evidence="5" id="KW-1185">Reference proteome</keyword>